<dbReference type="AlphaFoldDB" id="F6DA75"/>
<dbReference type="InterPro" id="IPR018060">
    <property type="entry name" value="HTH_AraC"/>
</dbReference>
<evidence type="ECO:0000313" key="5">
    <source>
        <dbReference type="EMBL" id="AEG32206.1"/>
    </source>
</evidence>
<protein>
    <submittedName>
        <fullName evidence="5">Transcriptional regulator, AraC family</fullName>
    </submittedName>
</protein>
<sequence>MVLHKNLLQQPLLFGNEESQTFTNLTALVDNIEPHVTSVSSRNEQECFYKYSQIKVNDIKVTSELLSYFEVGAVVNSHSLLIALDGHYEIKTKKTSHQAYKAHGLIIPPTSEIPLSSSRNEMTSGLVINFDLEHLNKTSLIMRGEPIDRTSIQPISLQINQVDFLHLLLALVAQINGVNGNTQLLALNGFDDQCYRLLVMMMQPEFFLNAKPTQQDEVIISKDFIKMIENYLEQQVHRPINVTQLQEYLGLSARGLQYATNKYFGCSPRQYLNNKKLDLAYELLRDINNQKTILEISSDLGFSSQSRFTTFFVKRFGLKPSEIVKKRVIG</sequence>
<dbReference type="HOGENOM" id="CLU_796239_0_0_6"/>
<dbReference type="Gene3D" id="1.10.10.60">
    <property type="entry name" value="Homeodomain-like"/>
    <property type="match status" value="1"/>
</dbReference>
<dbReference type="GO" id="GO:0003700">
    <property type="term" value="F:DNA-binding transcription factor activity"/>
    <property type="evidence" value="ECO:0007669"/>
    <property type="project" value="InterPro"/>
</dbReference>
<keyword evidence="6" id="KW-1185">Reference proteome</keyword>
<evidence type="ECO:0000256" key="3">
    <source>
        <dbReference type="ARBA" id="ARBA00023163"/>
    </source>
</evidence>
<dbReference type="Pfam" id="PF12833">
    <property type="entry name" value="HTH_18"/>
    <property type="match status" value="1"/>
</dbReference>
<dbReference type="eggNOG" id="COG2207">
    <property type="taxonomic scope" value="Bacteria"/>
</dbReference>
<dbReference type="InterPro" id="IPR009057">
    <property type="entry name" value="Homeodomain-like_sf"/>
</dbReference>
<dbReference type="PANTHER" id="PTHR46796:SF6">
    <property type="entry name" value="ARAC SUBFAMILY"/>
    <property type="match status" value="1"/>
</dbReference>
<accession>F6DA75</accession>
<proteinExistence type="predicted"/>
<dbReference type="KEGG" id="tcy:Thicy_1446"/>
<dbReference type="GO" id="GO:0043565">
    <property type="term" value="F:sequence-specific DNA binding"/>
    <property type="evidence" value="ECO:0007669"/>
    <property type="project" value="InterPro"/>
</dbReference>
<evidence type="ECO:0000313" key="6">
    <source>
        <dbReference type="Proteomes" id="UP000009232"/>
    </source>
</evidence>
<dbReference type="PANTHER" id="PTHR46796">
    <property type="entry name" value="HTH-TYPE TRANSCRIPTIONAL ACTIVATOR RHAS-RELATED"/>
    <property type="match status" value="1"/>
</dbReference>
<dbReference type="SUPFAM" id="SSF46689">
    <property type="entry name" value="Homeodomain-like"/>
    <property type="match status" value="1"/>
</dbReference>
<dbReference type="Proteomes" id="UP000009232">
    <property type="component" value="Chromosome"/>
</dbReference>
<dbReference type="EMBL" id="CP002776">
    <property type="protein sequence ID" value="AEG32206.1"/>
    <property type="molecule type" value="Genomic_DNA"/>
</dbReference>
<gene>
    <name evidence="5" type="ordered locus">Thicy_1446</name>
</gene>
<evidence type="ECO:0000259" key="4">
    <source>
        <dbReference type="PROSITE" id="PS01124"/>
    </source>
</evidence>
<organism evidence="5 6">
    <name type="scientific">Thiomicrospira cyclica (strain DSM 14477 / JCM 11371 / ALM1)</name>
    <name type="common">Thioalkalimicrobium cyclicum</name>
    <dbReference type="NCBI Taxonomy" id="717773"/>
    <lineage>
        <taxon>Bacteria</taxon>
        <taxon>Pseudomonadati</taxon>
        <taxon>Pseudomonadota</taxon>
        <taxon>Gammaproteobacteria</taxon>
        <taxon>Thiotrichales</taxon>
        <taxon>Piscirickettsiaceae</taxon>
        <taxon>Thiomicrospira</taxon>
    </lineage>
</organism>
<keyword evidence="2" id="KW-0238">DNA-binding</keyword>
<keyword evidence="3" id="KW-0804">Transcription</keyword>
<name>F6DA75_THICA</name>
<evidence type="ECO:0000256" key="1">
    <source>
        <dbReference type="ARBA" id="ARBA00023015"/>
    </source>
</evidence>
<dbReference type="STRING" id="717773.Thicy_1446"/>
<reference evidence="5 6" key="1">
    <citation type="submission" date="2011-05" db="EMBL/GenBank/DDBJ databases">
        <title>Complete sequence of Thioalkalimicrobium cyclicum ALM1.</title>
        <authorList>
            <consortium name="US DOE Joint Genome Institute"/>
            <person name="Lucas S."/>
            <person name="Han J."/>
            <person name="Lapidus A."/>
            <person name="Cheng J.-F."/>
            <person name="Goodwin L."/>
            <person name="Pitluck S."/>
            <person name="Peters L."/>
            <person name="Mikhailova N."/>
            <person name="Davenport K."/>
            <person name="Han C."/>
            <person name="Tapia R."/>
            <person name="Land M."/>
            <person name="Hauser L."/>
            <person name="Kyrpides N."/>
            <person name="Ivanova N."/>
            <person name="Pagani I."/>
            <person name="Kappler U."/>
            <person name="Woyke T."/>
        </authorList>
    </citation>
    <scope>NUCLEOTIDE SEQUENCE [LARGE SCALE GENOMIC DNA]</scope>
    <source>
        <strain evidence="6">DSM 14477 / JCM 11371 / ALM1</strain>
    </source>
</reference>
<dbReference type="SMART" id="SM00342">
    <property type="entry name" value="HTH_ARAC"/>
    <property type="match status" value="1"/>
</dbReference>
<dbReference type="InterPro" id="IPR050204">
    <property type="entry name" value="AraC_XylS_family_regulators"/>
</dbReference>
<feature type="domain" description="HTH araC/xylS-type" evidence="4">
    <location>
        <begin position="226"/>
        <end position="326"/>
    </location>
</feature>
<dbReference type="PROSITE" id="PS01124">
    <property type="entry name" value="HTH_ARAC_FAMILY_2"/>
    <property type="match status" value="1"/>
</dbReference>
<keyword evidence="1" id="KW-0805">Transcription regulation</keyword>
<evidence type="ECO:0000256" key="2">
    <source>
        <dbReference type="ARBA" id="ARBA00023125"/>
    </source>
</evidence>